<protein>
    <recommendedName>
        <fullName evidence="5">Scavenger mRNA decapping enzyme</fullName>
    </recommendedName>
</protein>
<dbReference type="InterPro" id="IPR011145">
    <property type="entry name" value="Scavenger_mRNA_decap_enz_N"/>
</dbReference>
<dbReference type="GeneID" id="63728467"/>
<proteinExistence type="inferred from homology"/>
<dbReference type="SUPFAM" id="SSF54197">
    <property type="entry name" value="HIT-like"/>
    <property type="match status" value="1"/>
</dbReference>
<dbReference type="Gene3D" id="3.30.200.40">
    <property type="entry name" value="Scavenger mRNA decapping enzyme, N-terminal domain"/>
    <property type="match status" value="1"/>
</dbReference>
<evidence type="ECO:0008006" key="5">
    <source>
        <dbReference type="Google" id="ProtNLM"/>
    </source>
</evidence>
<sequence>MAYPQIHIMESKSDKRLAPEGLISTFEVTRLLKQDQNGRRIAILGSIDGQQGILTAERTAFATESPGALKAFHSSITRVNNLGDNDIYRWYLASSGIDADGHPSHDLKLNLIWPCTEQHVKKYSDQVLRMVTETPEIYSDYIRPYMQAKREEGRLNWVFNILEGRTEQEDVILRDDGHGPEDAFLMLPDLNWDRKTLGSLHLLALVQRRDIWSLRDLKKKHVPWLKYLRQRVLEGTVKMYPGLEEDQLKLYVHYQPTYYHFHIHIVNVMLEAGATQATGKAFGLENIISQLETISGDENASMADVGLTYFLGEASELWTDIYAPLKQGKKLKGDN</sequence>
<dbReference type="InterPro" id="IPR008594">
    <property type="entry name" value="DcpS/DCS2"/>
</dbReference>
<accession>A0A1L9PSK0</accession>
<dbReference type="Pfam" id="PF11969">
    <property type="entry name" value="DcpS_C"/>
    <property type="match status" value="1"/>
</dbReference>
<dbReference type="STRING" id="1036611.A0A1L9PSK0"/>
<evidence type="ECO:0000256" key="2">
    <source>
        <dbReference type="PIRSR" id="PIRSR028973-1"/>
    </source>
</evidence>
<reference evidence="4" key="1">
    <citation type="journal article" date="2017" name="Genome Biol.">
        <title>Comparative genomics reveals high biological diversity and specific adaptations in the industrially and medically important fungal genus Aspergillus.</title>
        <authorList>
            <person name="de Vries R.P."/>
            <person name="Riley R."/>
            <person name="Wiebenga A."/>
            <person name="Aguilar-Osorio G."/>
            <person name="Amillis S."/>
            <person name="Uchima C.A."/>
            <person name="Anderluh G."/>
            <person name="Asadollahi M."/>
            <person name="Askin M."/>
            <person name="Barry K."/>
            <person name="Battaglia E."/>
            <person name="Bayram O."/>
            <person name="Benocci T."/>
            <person name="Braus-Stromeyer S.A."/>
            <person name="Caldana C."/>
            <person name="Canovas D."/>
            <person name="Cerqueira G.C."/>
            <person name="Chen F."/>
            <person name="Chen W."/>
            <person name="Choi C."/>
            <person name="Clum A."/>
            <person name="Dos Santos R.A."/>
            <person name="Damasio A.R."/>
            <person name="Diallinas G."/>
            <person name="Emri T."/>
            <person name="Fekete E."/>
            <person name="Flipphi M."/>
            <person name="Freyberg S."/>
            <person name="Gallo A."/>
            <person name="Gournas C."/>
            <person name="Habgood R."/>
            <person name="Hainaut M."/>
            <person name="Harispe M.L."/>
            <person name="Henrissat B."/>
            <person name="Hilden K.S."/>
            <person name="Hope R."/>
            <person name="Hossain A."/>
            <person name="Karabika E."/>
            <person name="Karaffa L."/>
            <person name="Karanyi Z."/>
            <person name="Krasevec N."/>
            <person name="Kuo A."/>
            <person name="Kusch H."/>
            <person name="LaButti K."/>
            <person name="Lagendijk E.L."/>
            <person name="Lapidus A."/>
            <person name="Levasseur A."/>
            <person name="Lindquist E."/>
            <person name="Lipzen A."/>
            <person name="Logrieco A.F."/>
            <person name="MacCabe A."/>
            <person name="Maekelae M.R."/>
            <person name="Malavazi I."/>
            <person name="Melin P."/>
            <person name="Meyer V."/>
            <person name="Mielnichuk N."/>
            <person name="Miskei M."/>
            <person name="Molnar A.P."/>
            <person name="Mule G."/>
            <person name="Ngan C.Y."/>
            <person name="Orejas M."/>
            <person name="Orosz E."/>
            <person name="Ouedraogo J.P."/>
            <person name="Overkamp K.M."/>
            <person name="Park H.-S."/>
            <person name="Perrone G."/>
            <person name="Piumi F."/>
            <person name="Punt P.J."/>
            <person name="Ram A.F."/>
            <person name="Ramon A."/>
            <person name="Rauscher S."/>
            <person name="Record E."/>
            <person name="Riano-Pachon D.M."/>
            <person name="Robert V."/>
            <person name="Roehrig J."/>
            <person name="Ruller R."/>
            <person name="Salamov A."/>
            <person name="Salih N.S."/>
            <person name="Samson R.A."/>
            <person name="Sandor E."/>
            <person name="Sanguinetti M."/>
            <person name="Schuetze T."/>
            <person name="Sepcic K."/>
            <person name="Shelest E."/>
            <person name="Sherlock G."/>
            <person name="Sophianopoulou V."/>
            <person name="Squina F.M."/>
            <person name="Sun H."/>
            <person name="Susca A."/>
            <person name="Todd R.B."/>
            <person name="Tsang A."/>
            <person name="Unkles S.E."/>
            <person name="van de Wiele N."/>
            <person name="van Rossen-Uffink D."/>
            <person name="Oliveira J.V."/>
            <person name="Vesth T.C."/>
            <person name="Visser J."/>
            <person name="Yu J.-H."/>
            <person name="Zhou M."/>
            <person name="Andersen M.R."/>
            <person name="Archer D.B."/>
            <person name="Baker S.E."/>
            <person name="Benoit I."/>
            <person name="Brakhage A.A."/>
            <person name="Braus G.H."/>
            <person name="Fischer R."/>
            <person name="Frisvad J.C."/>
            <person name="Goldman G.H."/>
            <person name="Houbraken J."/>
            <person name="Oakley B."/>
            <person name="Pocsi I."/>
            <person name="Scazzocchio C."/>
            <person name="Seiboth B."/>
            <person name="vanKuyk P.A."/>
            <person name="Wortman J."/>
            <person name="Dyer P.S."/>
            <person name="Grigoriev I.V."/>
        </authorList>
    </citation>
    <scope>NUCLEOTIDE SEQUENCE [LARGE SCALE GENOMIC DNA]</scope>
    <source>
        <strain evidence="4">CBS 583.65</strain>
    </source>
</reference>
<comment type="similarity">
    <text evidence="1">Belongs to the HIT family.</text>
</comment>
<dbReference type="GO" id="GO:0000932">
    <property type="term" value="C:P-body"/>
    <property type="evidence" value="ECO:0007669"/>
    <property type="project" value="TreeGrafter"/>
</dbReference>
<gene>
    <name evidence="3" type="ORF">ASPVEDRAFT_44008</name>
</gene>
<dbReference type="RefSeq" id="XP_040670282.1">
    <property type="nucleotide sequence ID" value="XM_040812956.1"/>
</dbReference>
<name>A0A1L9PSK0_ASPVE</name>
<dbReference type="Gene3D" id="3.30.428.10">
    <property type="entry name" value="HIT-like"/>
    <property type="match status" value="1"/>
</dbReference>
<dbReference type="EMBL" id="KV878131">
    <property type="protein sequence ID" value="OJJ04520.1"/>
    <property type="molecule type" value="Genomic_DNA"/>
</dbReference>
<dbReference type="GO" id="GO:0000290">
    <property type="term" value="P:deadenylation-dependent decapping of nuclear-transcribed mRNA"/>
    <property type="evidence" value="ECO:0007669"/>
    <property type="project" value="InterPro"/>
</dbReference>
<dbReference type="FunFam" id="3.30.200.40:FF:000004">
    <property type="entry name" value="mRNA decapping hydrolase, putative"/>
    <property type="match status" value="1"/>
</dbReference>
<dbReference type="PANTHER" id="PTHR12978:SF0">
    <property type="entry name" value="M7GPPPX DIPHOSPHATASE"/>
    <property type="match status" value="1"/>
</dbReference>
<dbReference type="GO" id="GO:0005634">
    <property type="term" value="C:nucleus"/>
    <property type="evidence" value="ECO:0007669"/>
    <property type="project" value="TreeGrafter"/>
</dbReference>
<dbReference type="VEuPathDB" id="FungiDB:ASPVEDRAFT_44008"/>
<dbReference type="FunFam" id="3.30.428.10:FF:000016">
    <property type="entry name" value="Scavenger mRNA decapping enzyme"/>
    <property type="match status" value="1"/>
</dbReference>
<organism evidence="3 4">
    <name type="scientific">Aspergillus versicolor CBS 583.65</name>
    <dbReference type="NCBI Taxonomy" id="1036611"/>
    <lineage>
        <taxon>Eukaryota</taxon>
        <taxon>Fungi</taxon>
        <taxon>Dikarya</taxon>
        <taxon>Ascomycota</taxon>
        <taxon>Pezizomycotina</taxon>
        <taxon>Eurotiomycetes</taxon>
        <taxon>Eurotiomycetidae</taxon>
        <taxon>Eurotiales</taxon>
        <taxon>Aspergillaceae</taxon>
        <taxon>Aspergillus</taxon>
        <taxon>Aspergillus subgen. Nidulantes</taxon>
    </lineage>
</organism>
<dbReference type="GO" id="GO:0000340">
    <property type="term" value="F:RNA 7-methylguanosine cap binding"/>
    <property type="evidence" value="ECO:0007669"/>
    <property type="project" value="TreeGrafter"/>
</dbReference>
<dbReference type="GO" id="GO:0016787">
    <property type="term" value="F:hydrolase activity"/>
    <property type="evidence" value="ECO:0007669"/>
    <property type="project" value="InterPro"/>
</dbReference>
<feature type="active site" description="Nucleophile" evidence="2">
    <location>
        <position position="262"/>
    </location>
</feature>
<dbReference type="SUPFAM" id="SSF102860">
    <property type="entry name" value="mRNA decapping enzyme DcpS N-terminal domain"/>
    <property type="match status" value="1"/>
</dbReference>
<evidence type="ECO:0000313" key="3">
    <source>
        <dbReference type="EMBL" id="OJJ04520.1"/>
    </source>
</evidence>
<evidence type="ECO:0000256" key="1">
    <source>
        <dbReference type="ARBA" id="ARBA00010208"/>
    </source>
</evidence>
<dbReference type="AlphaFoldDB" id="A0A1L9PSK0"/>
<dbReference type="Pfam" id="PF05652">
    <property type="entry name" value="DcpS"/>
    <property type="match status" value="1"/>
</dbReference>
<dbReference type="PANTHER" id="PTHR12978">
    <property type="entry name" value="HISTIDINE TRIAD HIT PROTEIN MEMBER"/>
    <property type="match status" value="1"/>
</dbReference>
<dbReference type="InterPro" id="IPR036265">
    <property type="entry name" value="HIT-like_sf"/>
</dbReference>
<evidence type="ECO:0000313" key="4">
    <source>
        <dbReference type="Proteomes" id="UP000184073"/>
    </source>
</evidence>
<dbReference type="PIRSF" id="PIRSF028973">
    <property type="entry name" value="Scavenger_mRNA_decap_enz"/>
    <property type="match status" value="1"/>
</dbReference>
<dbReference type="Proteomes" id="UP000184073">
    <property type="component" value="Unassembled WGS sequence"/>
</dbReference>
<dbReference type="OrthoDB" id="10264956at2759"/>
<keyword evidence="4" id="KW-1185">Reference proteome</keyword>